<dbReference type="AlphaFoldDB" id="A0A397UK26"/>
<accession>A0A397UK26</accession>
<gene>
    <name evidence="1" type="ORF">C2G38_2108275</name>
</gene>
<evidence type="ECO:0000313" key="1">
    <source>
        <dbReference type="EMBL" id="RIB09578.1"/>
    </source>
</evidence>
<protein>
    <submittedName>
        <fullName evidence="1">Uncharacterized protein</fullName>
    </submittedName>
</protein>
<name>A0A397UK26_9GLOM</name>
<proteinExistence type="predicted"/>
<reference evidence="1 2" key="1">
    <citation type="submission" date="2018-06" db="EMBL/GenBank/DDBJ databases">
        <title>Comparative genomics reveals the genomic features of Rhizophagus irregularis, R. cerebriforme, R. diaphanum and Gigaspora rosea, and their symbiotic lifestyle signature.</title>
        <authorList>
            <person name="Morin E."/>
            <person name="San Clemente H."/>
            <person name="Chen E.C.H."/>
            <person name="De La Providencia I."/>
            <person name="Hainaut M."/>
            <person name="Kuo A."/>
            <person name="Kohler A."/>
            <person name="Murat C."/>
            <person name="Tang N."/>
            <person name="Roy S."/>
            <person name="Loubradou J."/>
            <person name="Henrissat B."/>
            <person name="Grigoriev I.V."/>
            <person name="Corradi N."/>
            <person name="Roux C."/>
            <person name="Martin F.M."/>
        </authorList>
    </citation>
    <scope>NUCLEOTIDE SEQUENCE [LARGE SCALE GENOMIC DNA]</scope>
    <source>
        <strain evidence="1 2">DAOM 194757</strain>
    </source>
</reference>
<organism evidence="1 2">
    <name type="scientific">Gigaspora rosea</name>
    <dbReference type="NCBI Taxonomy" id="44941"/>
    <lineage>
        <taxon>Eukaryota</taxon>
        <taxon>Fungi</taxon>
        <taxon>Fungi incertae sedis</taxon>
        <taxon>Mucoromycota</taxon>
        <taxon>Glomeromycotina</taxon>
        <taxon>Glomeromycetes</taxon>
        <taxon>Diversisporales</taxon>
        <taxon>Gigasporaceae</taxon>
        <taxon>Gigaspora</taxon>
    </lineage>
</organism>
<sequence>MYMKIQEVITMNLLFINCMCKKTNDSGGFKGIYTFELIRLRLIACAAHLTFQICCIF</sequence>
<dbReference type="EMBL" id="QKWP01001357">
    <property type="protein sequence ID" value="RIB09578.1"/>
    <property type="molecule type" value="Genomic_DNA"/>
</dbReference>
<evidence type="ECO:0000313" key="2">
    <source>
        <dbReference type="Proteomes" id="UP000266673"/>
    </source>
</evidence>
<dbReference type="Proteomes" id="UP000266673">
    <property type="component" value="Unassembled WGS sequence"/>
</dbReference>
<keyword evidence="2" id="KW-1185">Reference proteome</keyword>
<comment type="caution">
    <text evidence="1">The sequence shown here is derived from an EMBL/GenBank/DDBJ whole genome shotgun (WGS) entry which is preliminary data.</text>
</comment>